<evidence type="ECO:0000313" key="1">
    <source>
        <dbReference type="EMBL" id="TQM91934.1"/>
    </source>
</evidence>
<organism evidence="1 2">
    <name type="scientific">Roseinatronobacter monicus</name>
    <dbReference type="NCBI Taxonomy" id="393481"/>
    <lineage>
        <taxon>Bacteria</taxon>
        <taxon>Pseudomonadati</taxon>
        <taxon>Pseudomonadota</taxon>
        <taxon>Alphaproteobacteria</taxon>
        <taxon>Rhodobacterales</taxon>
        <taxon>Paracoccaceae</taxon>
        <taxon>Roseinatronobacter</taxon>
    </lineage>
</organism>
<comment type="caution">
    <text evidence="1">The sequence shown here is derived from an EMBL/GenBank/DDBJ whole genome shotgun (WGS) entry which is preliminary data.</text>
</comment>
<reference evidence="1 2" key="1">
    <citation type="submission" date="2019-06" db="EMBL/GenBank/DDBJ databases">
        <title>Genomic Encyclopedia of Archaeal and Bacterial Type Strains, Phase II (KMG-II): from individual species to whole genera.</title>
        <authorList>
            <person name="Goeker M."/>
        </authorList>
    </citation>
    <scope>NUCLEOTIDE SEQUENCE [LARGE SCALE GENOMIC DNA]</scope>
    <source>
        <strain evidence="1 2">DSM 18423</strain>
    </source>
</reference>
<dbReference type="Proteomes" id="UP000320582">
    <property type="component" value="Unassembled WGS sequence"/>
</dbReference>
<gene>
    <name evidence="1" type="ORF">BD293_0512</name>
</gene>
<dbReference type="InterPro" id="IPR021395">
    <property type="entry name" value="DUF3035"/>
</dbReference>
<dbReference type="AlphaFoldDB" id="A0A543KA53"/>
<proteinExistence type="predicted"/>
<accession>A0A543KA53</accession>
<sequence length="177" mass="19309">MGVLMAVRQVIFAGLGIAVLSLSGCSDNENPILMHAAAQERGPDEFGIVPTRPLEMPTNLSELPPPNPAGANRVDPQPRADIARALGGNPAAAVTRGTADGGIVNHASRFGRSEGIRAQLAAEDLEFRQRNRGRLLERLFSVNVYHNAYEFMWLDKYAELERWRRAGAQTPTAPPRE</sequence>
<dbReference type="EMBL" id="VFPT01000001">
    <property type="protein sequence ID" value="TQM91934.1"/>
    <property type="molecule type" value="Genomic_DNA"/>
</dbReference>
<name>A0A543KA53_9RHOB</name>
<keyword evidence="2" id="KW-1185">Reference proteome</keyword>
<dbReference type="Pfam" id="PF11233">
    <property type="entry name" value="DUF3035"/>
    <property type="match status" value="1"/>
</dbReference>
<protein>
    <submittedName>
        <fullName evidence="1">Beta-barrel assembly complex subunit BamF</fullName>
    </submittedName>
</protein>
<evidence type="ECO:0000313" key="2">
    <source>
        <dbReference type="Proteomes" id="UP000320582"/>
    </source>
</evidence>